<feature type="region of interest" description="Disordered" evidence="1">
    <location>
        <begin position="151"/>
        <end position="204"/>
    </location>
</feature>
<gene>
    <name evidence="3" type="ORF">jhhlp_000873</name>
</gene>
<dbReference type="Proteomes" id="UP000233524">
    <property type="component" value="Unassembled WGS sequence"/>
</dbReference>
<keyword evidence="2" id="KW-0472">Membrane</keyword>
<dbReference type="InterPro" id="IPR035213">
    <property type="entry name" value="DUF5321"/>
</dbReference>
<name>A0A2N3NJP5_9PEZI</name>
<dbReference type="AlphaFoldDB" id="A0A2N3NJP5"/>
<keyword evidence="4" id="KW-1185">Reference proteome</keyword>
<accession>A0A2N3NJP5</accession>
<dbReference type="OrthoDB" id="2253354at2759"/>
<evidence type="ECO:0000313" key="3">
    <source>
        <dbReference type="EMBL" id="PKS12665.1"/>
    </source>
</evidence>
<proteinExistence type="predicted"/>
<feature type="transmembrane region" description="Helical" evidence="2">
    <location>
        <begin position="75"/>
        <end position="95"/>
    </location>
</feature>
<keyword evidence="2" id="KW-0812">Transmembrane</keyword>
<dbReference type="Pfam" id="PF17254">
    <property type="entry name" value="DUF5321"/>
    <property type="match status" value="1"/>
</dbReference>
<dbReference type="VEuPathDB" id="FungiDB:jhhlp_000873"/>
<protein>
    <submittedName>
        <fullName evidence="3">Uncharacterized protein</fullName>
    </submittedName>
</protein>
<keyword evidence="2" id="KW-1133">Transmembrane helix</keyword>
<sequence length="204" mass="22840">MTVTIVQRILARPVTNRVAIALPRTPYLAQVRCNSSLPSVTQASFWTSLIPKPFRKENREAVRQSKANSKEWNPATFFIITFLLIGSMSINMIAVRTGHANFVRQADTRIGLLRDIVERLQRGEKVDVEKELGAGNPAEEKAWGDVLRDIEMNDGFQAPPKQKKSRKIKSTEAPKMEDSVSPTPPEPTSSTSEKPSRINSSSFY</sequence>
<reference evidence="3 4" key="1">
    <citation type="journal article" date="2017" name="G3 (Bethesda)">
        <title>First Draft Genome Sequence of the Pathogenic Fungus Lomentospora prolificans (Formerly Scedosporium prolificans).</title>
        <authorList>
            <person name="Luo R."/>
            <person name="Zimin A."/>
            <person name="Workman R."/>
            <person name="Fan Y."/>
            <person name="Pertea G."/>
            <person name="Grossman N."/>
            <person name="Wear M.P."/>
            <person name="Jia B."/>
            <person name="Miller H."/>
            <person name="Casadevall A."/>
            <person name="Timp W."/>
            <person name="Zhang S.X."/>
            <person name="Salzberg S.L."/>
        </authorList>
    </citation>
    <scope>NUCLEOTIDE SEQUENCE [LARGE SCALE GENOMIC DNA]</scope>
    <source>
        <strain evidence="3 4">JHH-5317</strain>
    </source>
</reference>
<evidence type="ECO:0000313" key="4">
    <source>
        <dbReference type="Proteomes" id="UP000233524"/>
    </source>
</evidence>
<organism evidence="3 4">
    <name type="scientific">Lomentospora prolificans</name>
    <dbReference type="NCBI Taxonomy" id="41688"/>
    <lineage>
        <taxon>Eukaryota</taxon>
        <taxon>Fungi</taxon>
        <taxon>Dikarya</taxon>
        <taxon>Ascomycota</taxon>
        <taxon>Pezizomycotina</taxon>
        <taxon>Sordariomycetes</taxon>
        <taxon>Hypocreomycetidae</taxon>
        <taxon>Microascales</taxon>
        <taxon>Microascaceae</taxon>
        <taxon>Lomentospora</taxon>
    </lineage>
</organism>
<comment type="caution">
    <text evidence="3">The sequence shown here is derived from an EMBL/GenBank/DDBJ whole genome shotgun (WGS) entry which is preliminary data.</text>
</comment>
<feature type="compositionally biased region" description="Basic and acidic residues" evidence="1">
    <location>
        <begin position="169"/>
        <end position="178"/>
    </location>
</feature>
<dbReference type="InParanoid" id="A0A2N3NJP5"/>
<evidence type="ECO:0000256" key="2">
    <source>
        <dbReference type="SAM" id="Phobius"/>
    </source>
</evidence>
<dbReference type="EMBL" id="NLAX01000003">
    <property type="protein sequence ID" value="PKS12665.1"/>
    <property type="molecule type" value="Genomic_DNA"/>
</dbReference>
<evidence type="ECO:0000256" key="1">
    <source>
        <dbReference type="SAM" id="MobiDB-lite"/>
    </source>
</evidence>